<proteinExistence type="predicted"/>
<dbReference type="OrthoDB" id="286820at2759"/>
<dbReference type="HOGENOM" id="CLU_313649_0_0_1"/>
<dbReference type="GeneID" id="7835731"/>
<dbReference type="GO" id="GO:0005829">
    <property type="term" value="C:cytosol"/>
    <property type="evidence" value="ECO:0007669"/>
    <property type="project" value="TreeGrafter"/>
</dbReference>
<dbReference type="InterPro" id="IPR038765">
    <property type="entry name" value="Papain-like_cys_pep_sf"/>
</dbReference>
<keyword evidence="3" id="KW-1185">Reference proteome</keyword>
<dbReference type="eggNOG" id="KOG1864">
    <property type="taxonomic scope" value="Eukaryota"/>
</dbReference>
<dbReference type="InterPro" id="IPR050164">
    <property type="entry name" value="Peptidase_C19"/>
</dbReference>
<gene>
    <name evidence="2" type="ORF">TTHERM_01289070</name>
</gene>
<name>Q22A34_TETTS</name>
<dbReference type="GO" id="GO:0005634">
    <property type="term" value="C:nucleus"/>
    <property type="evidence" value="ECO:0007669"/>
    <property type="project" value="TreeGrafter"/>
</dbReference>
<dbReference type="InParanoid" id="Q22A34"/>
<keyword evidence="2" id="KW-0378">Hydrolase</keyword>
<dbReference type="GO" id="GO:0016579">
    <property type="term" value="P:protein deubiquitination"/>
    <property type="evidence" value="ECO:0007669"/>
    <property type="project" value="InterPro"/>
</dbReference>
<dbReference type="Pfam" id="PF00443">
    <property type="entry name" value="UCH"/>
    <property type="match status" value="1"/>
</dbReference>
<dbReference type="Gene3D" id="3.90.70.10">
    <property type="entry name" value="Cysteine proteinases"/>
    <property type="match status" value="1"/>
</dbReference>
<dbReference type="GO" id="GO:0031647">
    <property type="term" value="P:regulation of protein stability"/>
    <property type="evidence" value="ECO:0007669"/>
    <property type="project" value="TreeGrafter"/>
</dbReference>
<dbReference type="KEGG" id="tet:TTHERM_01289070"/>
<dbReference type="PROSITE" id="PS50235">
    <property type="entry name" value="USP_3"/>
    <property type="match status" value="1"/>
</dbReference>
<feature type="domain" description="USP" evidence="1">
    <location>
        <begin position="505"/>
        <end position="828"/>
    </location>
</feature>
<dbReference type="SUPFAM" id="SSF54001">
    <property type="entry name" value="Cysteine proteinases"/>
    <property type="match status" value="1"/>
</dbReference>
<dbReference type="InterPro" id="IPR018200">
    <property type="entry name" value="USP_CS"/>
</dbReference>
<evidence type="ECO:0000313" key="2">
    <source>
        <dbReference type="EMBL" id="EAR82146.3"/>
    </source>
</evidence>
<evidence type="ECO:0000313" key="3">
    <source>
        <dbReference type="Proteomes" id="UP000009168"/>
    </source>
</evidence>
<evidence type="ECO:0000259" key="1">
    <source>
        <dbReference type="PROSITE" id="PS50235"/>
    </source>
</evidence>
<sequence length="876" mass="104009">MYQSKINTNTAGEPQFTPEDHFASQYNAQEDRKIQEEVILKFYKFFKTAYEKSRIVYQISISPLRQFKYYNFQLVYNLITSDNIHQSEIRKLFNVKFFQDLVENCEQLEVIGLALKLNCVITIPWLTNQSIQREYQQFKDEVTQFLDQKIENLASVNELDNYFLTNILQQLVEQKYNQQITQKIKSQDVKDTNNKIQTIIEEILLFNPTRLYSISNYLVIILIKYMLILPSITDSEIKLVQKLNQLIFQRALSSQEGEQNYDVSKLTDILLFIFKSMKIPWDSKDPIRPNQNLHVLVEQLAQGDLLYKYFESYSFDLIYVFFNPEDTVIILNNLIDCGYTQDICFLIFNIIRSLSQIRRFDVIKYVHNEFIMKKIISKIQCKNCLRQTVGLIKETLFGLAKTVQLSDLQMQTLIKQLDFVNHFKQAINREEISYLYKFFYLIYMNQDVTRGLSAQYAQKLKEIVKEGIDNKLIDINEQYIRQKIEDMKNVYKMGDNIIEPSYQLSGLINVGNTCYINSFIHSLYHAQAFREFVLHYKTVFDKSKVFCNFLDPVEEIMKVFFKMYSQPISMDIDAKQLKLSLPEPFRSSMEMQDSGEFGRMYLDYIQNYLKDTNQNEEIDRFFFGKKENVIQCQQCKTNFRNTEKILDIYVNFCQQAYVKERQNYDLIQMIRSSFQAETFDENNAFYCDKCNKKTSAIKSALVKILPPYLTIYIGRFQYDKQKQERIKLLYPTNLPQSFNIQDIFENTSIPQNQLQNFEYKLYAFIVHLGSQIDTGHYITYGKDLEQPNSNWKLYDDNTVIEQIKSNADELVKNFAESETPYILFYANKNHKPIDLHRYIRSKSQIYQNIDNLDLKQQISANGYFYNYNNNNNNNNN</sequence>
<dbReference type="AlphaFoldDB" id="Q22A34"/>
<dbReference type="GO" id="GO:0004843">
    <property type="term" value="F:cysteine-type deubiquitinase activity"/>
    <property type="evidence" value="ECO:0007669"/>
    <property type="project" value="InterPro"/>
</dbReference>
<dbReference type="EMBL" id="GG662462">
    <property type="protein sequence ID" value="EAR82146.3"/>
    <property type="molecule type" value="Genomic_DNA"/>
</dbReference>
<dbReference type="PANTHER" id="PTHR24006:SF644">
    <property type="entry name" value="UBIQUITIN CARBOXYL-TERMINAL HYDROLASE 7"/>
    <property type="match status" value="1"/>
</dbReference>
<dbReference type="PANTHER" id="PTHR24006">
    <property type="entry name" value="UBIQUITIN CARBOXYL-TERMINAL HYDROLASE"/>
    <property type="match status" value="1"/>
</dbReference>
<reference evidence="3" key="1">
    <citation type="journal article" date="2006" name="PLoS Biol.">
        <title>Macronuclear genome sequence of the ciliate Tetrahymena thermophila, a model eukaryote.</title>
        <authorList>
            <person name="Eisen J.A."/>
            <person name="Coyne R.S."/>
            <person name="Wu M."/>
            <person name="Wu D."/>
            <person name="Thiagarajan M."/>
            <person name="Wortman J.R."/>
            <person name="Badger J.H."/>
            <person name="Ren Q."/>
            <person name="Amedeo P."/>
            <person name="Jones K.M."/>
            <person name="Tallon L.J."/>
            <person name="Delcher A.L."/>
            <person name="Salzberg S.L."/>
            <person name="Silva J.C."/>
            <person name="Haas B.J."/>
            <person name="Majoros W.H."/>
            <person name="Farzad M."/>
            <person name="Carlton J.M."/>
            <person name="Smith R.K. Jr."/>
            <person name="Garg J."/>
            <person name="Pearlman R.E."/>
            <person name="Karrer K.M."/>
            <person name="Sun L."/>
            <person name="Manning G."/>
            <person name="Elde N.C."/>
            <person name="Turkewitz A.P."/>
            <person name="Asai D.J."/>
            <person name="Wilkes D.E."/>
            <person name="Wang Y."/>
            <person name="Cai H."/>
            <person name="Collins K."/>
            <person name="Stewart B.A."/>
            <person name="Lee S.R."/>
            <person name="Wilamowska K."/>
            <person name="Weinberg Z."/>
            <person name="Ruzzo W.L."/>
            <person name="Wloga D."/>
            <person name="Gaertig J."/>
            <person name="Frankel J."/>
            <person name="Tsao C.-C."/>
            <person name="Gorovsky M.A."/>
            <person name="Keeling P.J."/>
            <person name="Waller R.F."/>
            <person name="Patron N.J."/>
            <person name="Cherry J.M."/>
            <person name="Stover N.A."/>
            <person name="Krieger C.J."/>
            <person name="del Toro C."/>
            <person name="Ryder H.F."/>
            <person name="Williamson S.C."/>
            <person name="Barbeau R.A."/>
            <person name="Hamilton E.P."/>
            <person name="Orias E."/>
        </authorList>
    </citation>
    <scope>NUCLEOTIDE SEQUENCE [LARGE SCALE GENOMIC DNA]</scope>
    <source>
        <strain evidence="3">SB210</strain>
    </source>
</reference>
<organism evidence="2 3">
    <name type="scientific">Tetrahymena thermophila (strain SB210)</name>
    <dbReference type="NCBI Taxonomy" id="312017"/>
    <lineage>
        <taxon>Eukaryota</taxon>
        <taxon>Sar</taxon>
        <taxon>Alveolata</taxon>
        <taxon>Ciliophora</taxon>
        <taxon>Intramacronucleata</taxon>
        <taxon>Oligohymenophorea</taxon>
        <taxon>Hymenostomatida</taxon>
        <taxon>Tetrahymenina</taxon>
        <taxon>Tetrahymenidae</taxon>
        <taxon>Tetrahymena</taxon>
    </lineage>
</organism>
<accession>Q22A34</accession>
<dbReference type="STRING" id="312017.Q22A34"/>
<dbReference type="InterPro" id="IPR001394">
    <property type="entry name" value="Peptidase_C19_UCH"/>
</dbReference>
<dbReference type="PROSITE" id="PS00973">
    <property type="entry name" value="USP_2"/>
    <property type="match status" value="1"/>
</dbReference>
<dbReference type="RefSeq" id="XP_001029809.3">
    <property type="nucleotide sequence ID" value="XM_001029809.3"/>
</dbReference>
<protein>
    <submittedName>
        <fullName evidence="2">Ubiquitin carboxy-terminal hydrolase</fullName>
    </submittedName>
</protein>
<dbReference type="InterPro" id="IPR028889">
    <property type="entry name" value="USP"/>
</dbReference>
<dbReference type="Proteomes" id="UP000009168">
    <property type="component" value="Unassembled WGS sequence"/>
</dbReference>